<reference evidence="3 4" key="1">
    <citation type="journal article" date="2012" name="Genome Biol.">
        <title>Genome and low-iron response of an oceanic diatom adapted to chronic iron limitation.</title>
        <authorList>
            <person name="Lommer M."/>
            <person name="Specht M."/>
            <person name="Roy A.S."/>
            <person name="Kraemer L."/>
            <person name="Andreson R."/>
            <person name="Gutowska M.A."/>
            <person name="Wolf J."/>
            <person name="Bergner S.V."/>
            <person name="Schilhabel M.B."/>
            <person name="Klostermeier U.C."/>
            <person name="Beiko R.G."/>
            <person name="Rosenstiel P."/>
            <person name="Hippler M."/>
            <person name="Laroche J."/>
        </authorList>
    </citation>
    <scope>NUCLEOTIDE SEQUENCE [LARGE SCALE GENOMIC DNA]</scope>
    <source>
        <strain evidence="3 4">CCMP1005</strain>
    </source>
</reference>
<evidence type="ECO:0000313" key="4">
    <source>
        <dbReference type="Proteomes" id="UP000266841"/>
    </source>
</evidence>
<feature type="coiled-coil region" evidence="1">
    <location>
        <begin position="897"/>
        <end position="1023"/>
    </location>
</feature>
<keyword evidence="4" id="KW-1185">Reference proteome</keyword>
<keyword evidence="1" id="KW-0175">Coiled coil</keyword>
<feature type="compositionally biased region" description="Polar residues" evidence="2">
    <location>
        <begin position="95"/>
        <end position="109"/>
    </location>
</feature>
<feature type="region of interest" description="Disordered" evidence="2">
    <location>
        <begin position="850"/>
        <end position="875"/>
    </location>
</feature>
<feature type="compositionally biased region" description="Basic and acidic residues" evidence="2">
    <location>
        <begin position="850"/>
        <end position="873"/>
    </location>
</feature>
<dbReference type="EMBL" id="AGNL01015255">
    <property type="protein sequence ID" value="EJK66120.1"/>
    <property type="molecule type" value="Genomic_DNA"/>
</dbReference>
<gene>
    <name evidence="3" type="ORF">THAOC_12975</name>
</gene>
<dbReference type="AlphaFoldDB" id="K0SLA8"/>
<protein>
    <submittedName>
        <fullName evidence="3">Uncharacterized protein</fullName>
    </submittedName>
</protein>
<name>K0SLA8_THAOC</name>
<evidence type="ECO:0000256" key="2">
    <source>
        <dbReference type="SAM" id="MobiDB-lite"/>
    </source>
</evidence>
<feature type="region of interest" description="Disordered" evidence="2">
    <location>
        <begin position="48"/>
        <end position="109"/>
    </location>
</feature>
<comment type="caution">
    <text evidence="3">The sequence shown here is derived from an EMBL/GenBank/DDBJ whole genome shotgun (WGS) entry which is preliminary data.</text>
</comment>
<proteinExistence type="predicted"/>
<accession>K0SLA8</accession>
<organism evidence="3 4">
    <name type="scientific">Thalassiosira oceanica</name>
    <name type="common">Marine diatom</name>
    <dbReference type="NCBI Taxonomy" id="159749"/>
    <lineage>
        <taxon>Eukaryota</taxon>
        <taxon>Sar</taxon>
        <taxon>Stramenopiles</taxon>
        <taxon>Ochrophyta</taxon>
        <taxon>Bacillariophyta</taxon>
        <taxon>Coscinodiscophyceae</taxon>
        <taxon>Thalassiosirophycidae</taxon>
        <taxon>Thalassiosirales</taxon>
        <taxon>Thalassiosiraceae</taxon>
        <taxon>Thalassiosira</taxon>
    </lineage>
</organism>
<evidence type="ECO:0000313" key="3">
    <source>
        <dbReference type="EMBL" id="EJK66120.1"/>
    </source>
</evidence>
<feature type="coiled-coil region" evidence="1">
    <location>
        <begin position="489"/>
        <end position="700"/>
    </location>
</feature>
<feature type="coiled-coil region" evidence="1">
    <location>
        <begin position="292"/>
        <end position="347"/>
    </location>
</feature>
<sequence length="1056" mass="121167">MSVSLVELATRILVIGILQQRAQAFAFVPAGSRHCSTDSVLHAKVAVRPPKPSFDSGDDSGDSNSTASKAPEKEWRVSLAVAAPDEANETEYPINGQQTSRPSLSPTRSIDQSYDEMVSEIRSRQNRVSGAGVLAKPRNSFKVGRLGNESVSVDDRSEIEGGQIEGQSILPDLSMLRHKLGNLEKDILWASEVKTNDPGWQHRDRFQSRVLNDARRQLVATKGFIGHLEVQQKAVDKALEDERDKLQRTLQERDQVSAEYDALAKSFQDMQSQLELQTSDLNTRLNESVDQNNDLGEKLNGMSEQMEMYRNKSNELAKECDEKTSRIDSLANELTQMQGIIAELRSETYRRQYAEEGREEERQRSGTKLQAMADEYDLAMREKQDKVNNLRSELRSANANLKKIERAADGQSRSLDRSMKELANSAERIESLESRLLNETRLVDAYRNESVALSQRIEEKEKVIGVLQSGDYLSEILQKGRDEERREVTDEFTSKLQEKQKKVNKLRDELRSANVKTMRLERERDRYRLEIRREVSNELSKEADALRAAIEEKDNDLQLMEKTMSESAATSLDEKERLLAEIMFQSSELKRLRVEVRSYAELARQSEEETKFMEDRISVLEFDLNEARREVALLEERIGDLTAELERERDTNAELSATVSELENKLSVVQTNSQGYEKIVEILKNETEAYKARLVGAEQDREANAELEGLLQKTRDSLLAERNRLTGALAERDSQMGQLDKELVEKSNALDKASEKVSGYERRYVDERKRADLLQEKINRLNQNAVERDGDSDLVRQLDLLSKEANDYKRLVSSYEGKVNLMSQQLLLSGRCLSDKQSLIFELRERLEDMTRQTKADTQSRSDETSNSDKEDLQTGFVDEATQLKANEKILELNEVLGEREAVLRKLQSRLKQQTEQLRSIKASQEVQTNAAVEQVTREKQRKIQSLEQEVKSLKNTAASATVRNTQHSYLQLEDALRRSKENEMKLMNRNMRMRRQIEDNNLTKQERRLQNIESKLEKWEMGASANNLPSYYREPRRPNVIKKVSGILNRLRKKN</sequence>
<dbReference type="Proteomes" id="UP000266841">
    <property type="component" value="Unassembled WGS sequence"/>
</dbReference>
<evidence type="ECO:0000256" key="1">
    <source>
        <dbReference type="SAM" id="Coils"/>
    </source>
</evidence>
<dbReference type="OMA" id="DILWASE"/>
<feature type="coiled-coil region" evidence="1">
    <location>
        <begin position="373"/>
        <end position="463"/>
    </location>
</feature>